<reference evidence="2" key="1">
    <citation type="submission" date="2023-07" db="EMBL/GenBank/DDBJ databases">
        <title>A draft genome of Kazachstania heterogenica Y-27499.</title>
        <authorList>
            <person name="Donic C."/>
            <person name="Kralova J.S."/>
            <person name="Fidel L."/>
            <person name="Ben-Dor S."/>
            <person name="Jung S."/>
        </authorList>
    </citation>
    <scope>NUCLEOTIDE SEQUENCE [LARGE SCALE GENOMIC DNA]</scope>
    <source>
        <strain evidence="2">Y27499</strain>
    </source>
</reference>
<evidence type="ECO:0000313" key="1">
    <source>
        <dbReference type="EMBL" id="KAK5773899.1"/>
    </source>
</evidence>
<comment type="caution">
    <text evidence="1">The sequence shown here is derived from an EMBL/GenBank/DDBJ whole genome shotgun (WGS) entry which is preliminary data.</text>
</comment>
<dbReference type="Proteomes" id="UP001306508">
    <property type="component" value="Unassembled WGS sequence"/>
</dbReference>
<name>A0AAN7VYX8_9SACH</name>
<dbReference type="EMBL" id="JAWIZZ010000061">
    <property type="protein sequence ID" value="KAK5773899.1"/>
    <property type="molecule type" value="Genomic_DNA"/>
</dbReference>
<proteinExistence type="predicted"/>
<dbReference type="AlphaFoldDB" id="A0AAN7VYX8"/>
<accession>A0AAN7VYX8</accession>
<gene>
    <name evidence="1" type="ORF">RI543_004799</name>
</gene>
<protein>
    <submittedName>
        <fullName evidence="1">Uncharacterized protein</fullName>
    </submittedName>
</protein>
<sequence length="70" mass="8124">MSIITMDAEGSKFQQNYLQETIMEDDLLSPENVVLLYVFRSSIDYSDYYINDLTDSNPKIYYINLGALLD</sequence>
<keyword evidence="2" id="KW-1185">Reference proteome</keyword>
<organism evidence="1 2">
    <name type="scientific">Arxiozyma heterogenica</name>
    <dbReference type="NCBI Taxonomy" id="278026"/>
    <lineage>
        <taxon>Eukaryota</taxon>
        <taxon>Fungi</taxon>
        <taxon>Dikarya</taxon>
        <taxon>Ascomycota</taxon>
        <taxon>Saccharomycotina</taxon>
        <taxon>Saccharomycetes</taxon>
        <taxon>Saccharomycetales</taxon>
        <taxon>Saccharomycetaceae</taxon>
        <taxon>Arxiozyma</taxon>
    </lineage>
</organism>
<evidence type="ECO:0000313" key="2">
    <source>
        <dbReference type="Proteomes" id="UP001306508"/>
    </source>
</evidence>